<protein>
    <submittedName>
        <fullName evidence="1">Uncharacterized protein</fullName>
    </submittedName>
</protein>
<evidence type="ECO:0000313" key="1">
    <source>
        <dbReference type="EMBL" id="KFN01932.1"/>
    </source>
</evidence>
<reference evidence="1 2" key="1">
    <citation type="submission" date="2014-04" db="EMBL/GenBank/DDBJ databases">
        <authorList>
            <person name="Bishop-Lilly K.A."/>
            <person name="Broomall S.M."/>
            <person name="Chain P.S."/>
            <person name="Chertkov O."/>
            <person name="Coyne S.R."/>
            <person name="Daligault H.E."/>
            <person name="Davenport K.W."/>
            <person name="Erkkila T."/>
            <person name="Frey K.G."/>
            <person name="Gibbons H.S."/>
            <person name="Gu W."/>
            <person name="Jaissle J."/>
            <person name="Johnson S.L."/>
            <person name="Koroleva G.I."/>
            <person name="Ladner J.T."/>
            <person name="Lo C.-C."/>
            <person name="Minogue T.D."/>
            <person name="Munk C."/>
            <person name="Palacios G.F."/>
            <person name="Redden C.L."/>
            <person name="Rosenzweig C.N."/>
            <person name="Scholz M.B."/>
            <person name="Teshima H."/>
            <person name="Xu Y."/>
        </authorList>
    </citation>
    <scope>NUCLEOTIDE SEQUENCE [LARGE SCALE GENOMIC DNA]</scope>
    <source>
        <strain evidence="1 2">BHP</strain>
    </source>
</reference>
<dbReference type="Proteomes" id="UP000029389">
    <property type="component" value="Unassembled WGS sequence"/>
</dbReference>
<gene>
    <name evidence="1" type="ORF">DJ93_322</name>
</gene>
<sequence>MAIHITMNKEFEDANLNLCNSIHIDALLVYPLLHYYDFI</sequence>
<dbReference type="PATRIC" id="fig|1405.8.peg.495"/>
<dbReference type="EMBL" id="JMQC01000008">
    <property type="protein sequence ID" value="KFN01932.1"/>
    <property type="molecule type" value="Genomic_DNA"/>
</dbReference>
<dbReference type="AlphaFoldDB" id="A0A090YUI5"/>
<organism evidence="1 2">
    <name type="scientific">Bacillus clarus</name>
    <dbReference type="NCBI Taxonomy" id="2338372"/>
    <lineage>
        <taxon>Bacteria</taxon>
        <taxon>Bacillati</taxon>
        <taxon>Bacillota</taxon>
        <taxon>Bacilli</taxon>
        <taxon>Bacillales</taxon>
        <taxon>Bacillaceae</taxon>
        <taxon>Bacillus</taxon>
        <taxon>Bacillus cereus group</taxon>
    </lineage>
</organism>
<accession>A0A090YUI5</accession>
<comment type="caution">
    <text evidence="1">The sequence shown here is derived from an EMBL/GenBank/DDBJ whole genome shotgun (WGS) entry which is preliminary data.</text>
</comment>
<name>A0A090YUI5_9BACI</name>
<evidence type="ECO:0000313" key="2">
    <source>
        <dbReference type="Proteomes" id="UP000029389"/>
    </source>
</evidence>
<proteinExistence type="predicted"/>